<keyword evidence="5" id="KW-1185">Reference proteome</keyword>
<evidence type="ECO:0000256" key="2">
    <source>
        <dbReference type="ARBA" id="ARBA00022737"/>
    </source>
</evidence>
<evidence type="ECO:0000256" key="1">
    <source>
        <dbReference type="ARBA" id="ARBA00022574"/>
    </source>
</evidence>
<dbReference type="InterPro" id="IPR001680">
    <property type="entry name" value="WD40_rpt"/>
</dbReference>
<proteinExistence type="predicted"/>
<reference evidence="4 5" key="1">
    <citation type="submission" date="2024-04" db="EMBL/GenBank/DDBJ databases">
        <title>The reference genome of an endangered Asteraceae, Deinandra increscens subsp. villosa, native to the Central Coast of California.</title>
        <authorList>
            <person name="Guilliams M."/>
            <person name="Hasenstab-Lehman K."/>
            <person name="Meyer R."/>
            <person name="Mcevoy S."/>
        </authorList>
    </citation>
    <scope>NUCLEOTIDE SEQUENCE [LARGE SCALE GENOMIC DNA]</scope>
    <source>
        <tissue evidence="4">Leaf</tissue>
    </source>
</reference>
<dbReference type="InterPro" id="IPR019775">
    <property type="entry name" value="WD40_repeat_CS"/>
</dbReference>
<dbReference type="GO" id="GO:0003714">
    <property type="term" value="F:transcription corepressor activity"/>
    <property type="evidence" value="ECO:0007669"/>
    <property type="project" value="InterPro"/>
</dbReference>
<protein>
    <submittedName>
        <fullName evidence="4">Uncharacterized protein</fullName>
    </submittedName>
</protein>
<evidence type="ECO:0000256" key="3">
    <source>
        <dbReference type="PROSITE-ProRule" id="PRU00221"/>
    </source>
</evidence>
<dbReference type="PROSITE" id="PS50294">
    <property type="entry name" value="WD_REPEATS_REGION"/>
    <property type="match status" value="1"/>
</dbReference>
<gene>
    <name evidence="4" type="ORF">SSX86_031168</name>
</gene>
<feature type="repeat" description="WD" evidence="3">
    <location>
        <begin position="377"/>
        <end position="419"/>
    </location>
</feature>
<sequence>MEDMDFIQYCHCRLRSQICSYFQRRGLDVSAGILEQEANLLNQDPPIDPDPQQLLEELWGIWADHYVPVPNYINCHQEMEPFIFPENGELLGANLRLAHLRAARRLLAASKQVGFGGFKKGFWKKKNGESSSAAAAKSLGSKVAGETLKSDSIARKMVGKAADVNAKAAVRVSQQYCGAGNAKTEKQLRHEATVVKNRFSALRNGMDLEDVSNGDGLLASFWIPCMIERGYMALGLHVPQDPVIPPIEPPFNLDEDNVIPPIEPLFHLDEDNFHPSVLDSPDFLFKHFLTVHKQQASFRILTCHFSTDGKYLAFAGTERRAFLWNVETRMVVITPDLPSIITDLRFKPECHMFAAACYDGIIRCWETASLTKPTALFRGHTLPVLSVDFSLKHPTIICSCDIDGEVRLWDIVSHQPLHQFQVGKGVKQLRLQSKGDVFAAVVGKQIMISIIREDEGGAANLNQANLEGHVSDVKSICWDNDGRFLASVCHDRARIWELINETWKCVHELDSNDFKFESCVFHPVHPQLLIIGSYTFVHIWDFSNGSKVRRVDMRTPGFIASLAASPAGFVALTNRSGEVNLWR</sequence>
<dbReference type="Gene3D" id="2.130.10.10">
    <property type="entry name" value="YVTN repeat-like/Quinoprotein amine dehydrogenase"/>
    <property type="match status" value="2"/>
</dbReference>
<evidence type="ECO:0000313" key="5">
    <source>
        <dbReference type="Proteomes" id="UP001408789"/>
    </source>
</evidence>
<dbReference type="Proteomes" id="UP001408789">
    <property type="component" value="Unassembled WGS sequence"/>
</dbReference>
<dbReference type="PROSITE" id="PS00678">
    <property type="entry name" value="WD_REPEATS_1"/>
    <property type="match status" value="1"/>
</dbReference>
<dbReference type="PROSITE" id="PS50082">
    <property type="entry name" value="WD_REPEATS_2"/>
    <property type="match status" value="1"/>
</dbReference>
<keyword evidence="2" id="KW-0677">Repeat</keyword>
<dbReference type="InterPro" id="IPR036322">
    <property type="entry name" value="WD40_repeat_dom_sf"/>
</dbReference>
<keyword evidence="1 3" id="KW-0853">WD repeat</keyword>
<dbReference type="PANTHER" id="PTHR44376">
    <property type="entry name" value="TRANSCRIPTIONAL REGULATOR OF FILAMENTOUS GROWTH FLO8"/>
    <property type="match status" value="1"/>
</dbReference>
<evidence type="ECO:0000313" key="4">
    <source>
        <dbReference type="EMBL" id="KAK9049862.1"/>
    </source>
</evidence>
<dbReference type="InterPro" id="IPR044716">
    <property type="entry name" value="LEUNIG-like"/>
</dbReference>
<dbReference type="EMBL" id="JBCNJP010004480">
    <property type="protein sequence ID" value="KAK9049862.1"/>
    <property type="molecule type" value="Genomic_DNA"/>
</dbReference>
<dbReference type="SMART" id="SM00320">
    <property type="entry name" value="WD40"/>
    <property type="match status" value="6"/>
</dbReference>
<dbReference type="Pfam" id="PF00400">
    <property type="entry name" value="WD40"/>
    <property type="match status" value="3"/>
</dbReference>
<dbReference type="PANTHER" id="PTHR44376:SF5">
    <property type="entry name" value="TRANSCRIPTIONAL COREPRESSOR LEUNIG ISOFORM X1"/>
    <property type="match status" value="1"/>
</dbReference>
<name>A0AAP0C9G1_9ASTR</name>
<dbReference type="AlphaFoldDB" id="A0AAP0C9G1"/>
<dbReference type="InterPro" id="IPR015943">
    <property type="entry name" value="WD40/YVTN_repeat-like_dom_sf"/>
</dbReference>
<dbReference type="SUPFAM" id="SSF50978">
    <property type="entry name" value="WD40 repeat-like"/>
    <property type="match status" value="1"/>
</dbReference>
<comment type="caution">
    <text evidence="4">The sequence shown here is derived from an EMBL/GenBank/DDBJ whole genome shotgun (WGS) entry which is preliminary data.</text>
</comment>
<accession>A0AAP0C9G1</accession>
<organism evidence="4 5">
    <name type="scientific">Deinandra increscens subsp. villosa</name>
    <dbReference type="NCBI Taxonomy" id="3103831"/>
    <lineage>
        <taxon>Eukaryota</taxon>
        <taxon>Viridiplantae</taxon>
        <taxon>Streptophyta</taxon>
        <taxon>Embryophyta</taxon>
        <taxon>Tracheophyta</taxon>
        <taxon>Spermatophyta</taxon>
        <taxon>Magnoliopsida</taxon>
        <taxon>eudicotyledons</taxon>
        <taxon>Gunneridae</taxon>
        <taxon>Pentapetalae</taxon>
        <taxon>asterids</taxon>
        <taxon>campanulids</taxon>
        <taxon>Asterales</taxon>
        <taxon>Asteraceae</taxon>
        <taxon>Asteroideae</taxon>
        <taxon>Heliantheae alliance</taxon>
        <taxon>Madieae</taxon>
        <taxon>Madiinae</taxon>
        <taxon>Deinandra</taxon>
    </lineage>
</organism>